<dbReference type="GO" id="GO:0045905">
    <property type="term" value="P:positive regulation of translational termination"/>
    <property type="evidence" value="ECO:0007669"/>
    <property type="project" value="TreeGrafter"/>
</dbReference>
<dbReference type="OMA" id="HPCMFSR"/>
<name>A0A5E4FSN8_PRUDU</name>
<proteinExistence type="inferred from homology"/>
<dbReference type="EMBL" id="CABIKO010000191">
    <property type="protein sequence ID" value="VVA30464.1"/>
    <property type="molecule type" value="Genomic_DNA"/>
</dbReference>
<gene>
    <name evidence="3" type="ORF">ALMOND_2B005598</name>
</gene>
<dbReference type="GO" id="GO:0016706">
    <property type="term" value="F:2-oxoglutarate-dependent dioxygenase activity"/>
    <property type="evidence" value="ECO:0007669"/>
    <property type="project" value="TreeGrafter"/>
</dbReference>
<dbReference type="Pfam" id="PF13621">
    <property type="entry name" value="Cupin_8"/>
    <property type="match status" value="1"/>
</dbReference>
<dbReference type="PROSITE" id="PS51184">
    <property type="entry name" value="JMJC"/>
    <property type="match status" value="1"/>
</dbReference>
<dbReference type="SUPFAM" id="SSF51197">
    <property type="entry name" value="Clavaminate synthase-like"/>
    <property type="match status" value="1"/>
</dbReference>
<dbReference type="InterPro" id="IPR050910">
    <property type="entry name" value="JMJD6_ArgDemeth/LysHydrox"/>
</dbReference>
<dbReference type="AlphaFoldDB" id="A0A5E4FSN8"/>
<reference evidence="4" key="1">
    <citation type="journal article" date="2020" name="Plant J.">
        <title>Transposons played a major role in the diversification between the closely related almond and peach genomes: results from the almond genome sequence.</title>
        <authorList>
            <person name="Alioto T."/>
            <person name="Alexiou K.G."/>
            <person name="Bardil A."/>
            <person name="Barteri F."/>
            <person name="Castanera R."/>
            <person name="Cruz F."/>
            <person name="Dhingra A."/>
            <person name="Duval H."/>
            <person name="Fernandez I Marti A."/>
            <person name="Frias L."/>
            <person name="Galan B."/>
            <person name="Garcia J.L."/>
            <person name="Howad W."/>
            <person name="Gomez-Garrido J."/>
            <person name="Gut M."/>
            <person name="Julca I."/>
            <person name="Morata J."/>
            <person name="Puigdomenech P."/>
            <person name="Ribeca P."/>
            <person name="Rubio Cabetas M.J."/>
            <person name="Vlasova A."/>
            <person name="Wirthensohn M."/>
            <person name="Garcia-Mas J."/>
            <person name="Gabaldon T."/>
            <person name="Casacuberta J.M."/>
            <person name="Arus P."/>
        </authorList>
    </citation>
    <scope>NUCLEOTIDE SEQUENCE [LARGE SCALE GENOMIC DNA]</scope>
    <source>
        <strain evidence="4">cv. Texas</strain>
    </source>
</reference>
<dbReference type="GO" id="GO:0005737">
    <property type="term" value="C:cytoplasm"/>
    <property type="evidence" value="ECO:0007669"/>
    <property type="project" value="TreeGrafter"/>
</dbReference>
<protein>
    <submittedName>
        <fullName evidence="3">PREDICTED: jmjC domain-containing 4</fullName>
    </submittedName>
</protein>
<dbReference type="InParanoid" id="A0A5E4FSN8"/>
<dbReference type="InterPro" id="IPR003347">
    <property type="entry name" value="JmjC_dom"/>
</dbReference>
<dbReference type="SMART" id="SM00558">
    <property type="entry name" value="JmjC"/>
    <property type="match status" value="1"/>
</dbReference>
<dbReference type="Gramene" id="VVA30464">
    <property type="protein sequence ID" value="VVA30464"/>
    <property type="gene ID" value="Prudul26B005598"/>
</dbReference>
<evidence type="ECO:0000259" key="2">
    <source>
        <dbReference type="PROSITE" id="PS51184"/>
    </source>
</evidence>
<evidence type="ECO:0000313" key="3">
    <source>
        <dbReference type="EMBL" id="VVA30464.1"/>
    </source>
</evidence>
<evidence type="ECO:0000313" key="4">
    <source>
        <dbReference type="Proteomes" id="UP000327085"/>
    </source>
</evidence>
<dbReference type="FunCoup" id="A0A5E4FSN8">
    <property type="interactions" value="2923"/>
</dbReference>
<dbReference type="InterPro" id="IPR041667">
    <property type="entry name" value="Cupin_8"/>
</dbReference>
<dbReference type="Proteomes" id="UP000327085">
    <property type="component" value="Chromosome 5"/>
</dbReference>
<dbReference type="GO" id="GO:0005634">
    <property type="term" value="C:nucleus"/>
    <property type="evidence" value="ECO:0007669"/>
    <property type="project" value="TreeGrafter"/>
</dbReference>
<dbReference type="PANTHER" id="PTHR12480">
    <property type="entry name" value="ARGININE DEMETHYLASE AND LYSYL-HYDROXYLASE JMJD"/>
    <property type="match status" value="1"/>
</dbReference>
<dbReference type="PANTHER" id="PTHR12480:SF6">
    <property type="entry name" value="2-OXOGLUTARATE AND IRON-DEPENDENT OXYGENASE JMJD4"/>
    <property type="match status" value="1"/>
</dbReference>
<evidence type="ECO:0000256" key="1">
    <source>
        <dbReference type="ARBA" id="ARBA00006801"/>
    </source>
</evidence>
<sequence length="484" mass="56589">MGIKIGGQIEKVNGKELSYDEFVERYMEKNQPVVLTGLMDDWRACRDWVNDNGQPNLQFFATHFGKSKVQVADCGTREFTDQKRLEMTVAEFVEQWLGDPMQEHGNASSHSAMSKMSLYLKDWHFVKEYPEYEAYTTPVFFCDDWLNIYLDNYHMHNDPNIYSENNEISCSDYRFVYMGAKGTWTPFHADVFRSYSWSANVCGKKWWLFLSPSQSHLVFDRNMKSCVYNIFDEVNETKISGFVETIWLECTQEQNEIIFVPSGWYHQVHNLEDTISINHNWFNAYNLRWVWDLLLRDYNEAKEYIEDIKDVCDDFEGLCQRNLAANTGMNFNDFLIFLARLSLANYIQLHYLSRKNGNHTWNLSPIAQHLTFNLASIQKIALNIKSVEDLTGSHGFHLDFRETLKDPNFFKLCTILGKTYGMVHMQQNWNSATKNAWIDDMRDLDVIGTCSSQVCNPEDLIKFIELAVAEFMGVRIAEDVSRLK</sequence>
<dbReference type="Gene3D" id="2.60.120.650">
    <property type="entry name" value="Cupin"/>
    <property type="match status" value="1"/>
</dbReference>
<feature type="domain" description="JmjC" evidence="2">
    <location>
        <begin position="126"/>
        <end position="298"/>
    </location>
</feature>
<comment type="similarity">
    <text evidence="1">Belongs to the JARID1 histone demethylase family.</text>
</comment>
<accession>A0A5E4FSN8</accession>
<dbReference type="GO" id="GO:0043565">
    <property type="term" value="F:sequence-specific DNA binding"/>
    <property type="evidence" value="ECO:0007669"/>
    <property type="project" value="TreeGrafter"/>
</dbReference>
<organism evidence="3 4">
    <name type="scientific">Prunus dulcis</name>
    <name type="common">Almond</name>
    <name type="synonym">Amygdalus dulcis</name>
    <dbReference type="NCBI Taxonomy" id="3755"/>
    <lineage>
        <taxon>Eukaryota</taxon>
        <taxon>Viridiplantae</taxon>
        <taxon>Streptophyta</taxon>
        <taxon>Embryophyta</taxon>
        <taxon>Tracheophyta</taxon>
        <taxon>Spermatophyta</taxon>
        <taxon>Magnoliopsida</taxon>
        <taxon>eudicotyledons</taxon>
        <taxon>Gunneridae</taxon>
        <taxon>Pentapetalae</taxon>
        <taxon>rosids</taxon>
        <taxon>fabids</taxon>
        <taxon>Rosales</taxon>
        <taxon>Rosaceae</taxon>
        <taxon>Amygdaloideae</taxon>
        <taxon>Amygdaleae</taxon>
        <taxon>Prunus</taxon>
    </lineage>
</organism>